<gene>
    <name evidence="5" type="ORF">D5H75_40300</name>
</gene>
<accession>A0A3A3ZZ75</accession>
<feature type="domain" description="Tyr recombinase" evidence="4">
    <location>
        <begin position="236"/>
        <end position="462"/>
    </location>
</feature>
<dbReference type="PROSITE" id="PS51898">
    <property type="entry name" value="TYR_RECOMBINASE"/>
    <property type="match status" value="1"/>
</dbReference>
<reference evidence="5 6" key="1">
    <citation type="submission" date="2018-09" db="EMBL/GenBank/DDBJ databases">
        <title>YIM 75507 draft genome.</title>
        <authorList>
            <person name="Tang S."/>
            <person name="Feng Y."/>
        </authorList>
    </citation>
    <scope>NUCLEOTIDE SEQUENCE [LARGE SCALE GENOMIC DNA]</scope>
    <source>
        <strain evidence="5 6">YIM 75507</strain>
    </source>
</reference>
<evidence type="ECO:0000259" key="4">
    <source>
        <dbReference type="PROSITE" id="PS51898"/>
    </source>
</evidence>
<dbReference type="SUPFAM" id="SSF56349">
    <property type="entry name" value="DNA breaking-rejoining enzymes"/>
    <property type="match status" value="1"/>
</dbReference>
<name>A0A3A3ZZ75_9ACTN</name>
<dbReference type="Gene3D" id="1.10.443.10">
    <property type="entry name" value="Intergrase catalytic core"/>
    <property type="match status" value="1"/>
</dbReference>
<dbReference type="OrthoDB" id="3773913at2"/>
<dbReference type="InterPro" id="IPR010998">
    <property type="entry name" value="Integrase_recombinase_N"/>
</dbReference>
<evidence type="ECO:0000313" key="6">
    <source>
        <dbReference type="Proteomes" id="UP000265768"/>
    </source>
</evidence>
<dbReference type="InterPro" id="IPR013762">
    <property type="entry name" value="Integrase-like_cat_sf"/>
</dbReference>
<keyword evidence="2" id="KW-0238">DNA-binding</keyword>
<dbReference type="GO" id="GO:0006310">
    <property type="term" value="P:DNA recombination"/>
    <property type="evidence" value="ECO:0007669"/>
    <property type="project" value="UniProtKB-KW"/>
</dbReference>
<dbReference type="InterPro" id="IPR050090">
    <property type="entry name" value="Tyrosine_recombinase_XerCD"/>
</dbReference>
<dbReference type="AlphaFoldDB" id="A0A3A3ZZ75"/>
<dbReference type="Proteomes" id="UP000265768">
    <property type="component" value="Unassembled WGS sequence"/>
</dbReference>
<organism evidence="5 6">
    <name type="scientific">Bailinhaonella thermotolerans</name>
    <dbReference type="NCBI Taxonomy" id="1070861"/>
    <lineage>
        <taxon>Bacteria</taxon>
        <taxon>Bacillati</taxon>
        <taxon>Actinomycetota</taxon>
        <taxon>Actinomycetes</taxon>
        <taxon>Streptosporangiales</taxon>
        <taxon>Streptosporangiaceae</taxon>
        <taxon>Bailinhaonella</taxon>
    </lineage>
</organism>
<keyword evidence="3" id="KW-0233">DNA recombination</keyword>
<keyword evidence="6" id="KW-1185">Reference proteome</keyword>
<dbReference type="GO" id="GO:0003677">
    <property type="term" value="F:DNA binding"/>
    <property type="evidence" value="ECO:0007669"/>
    <property type="project" value="UniProtKB-KW"/>
</dbReference>
<dbReference type="RefSeq" id="WP_119931910.1">
    <property type="nucleotide sequence ID" value="NZ_QZEY01000036.1"/>
</dbReference>
<comment type="caution">
    <text evidence="5">The sequence shown here is derived from an EMBL/GenBank/DDBJ whole genome shotgun (WGS) entry which is preliminary data.</text>
</comment>
<evidence type="ECO:0000256" key="2">
    <source>
        <dbReference type="ARBA" id="ARBA00023125"/>
    </source>
</evidence>
<dbReference type="EMBL" id="QZEY01000036">
    <property type="protein sequence ID" value="RJL19581.1"/>
    <property type="molecule type" value="Genomic_DNA"/>
</dbReference>
<protein>
    <submittedName>
        <fullName evidence="5">Integrase</fullName>
    </submittedName>
</protein>
<evidence type="ECO:0000256" key="1">
    <source>
        <dbReference type="ARBA" id="ARBA00008857"/>
    </source>
</evidence>
<dbReference type="InterPro" id="IPR011010">
    <property type="entry name" value="DNA_brk_join_enz"/>
</dbReference>
<dbReference type="GO" id="GO:0015074">
    <property type="term" value="P:DNA integration"/>
    <property type="evidence" value="ECO:0007669"/>
    <property type="project" value="InterPro"/>
</dbReference>
<evidence type="ECO:0000313" key="5">
    <source>
        <dbReference type="EMBL" id="RJL19581.1"/>
    </source>
</evidence>
<comment type="similarity">
    <text evidence="1">Belongs to the 'phage' integrase family.</text>
</comment>
<proteinExistence type="inferred from homology"/>
<dbReference type="Gene3D" id="1.10.150.130">
    <property type="match status" value="1"/>
</dbReference>
<dbReference type="PANTHER" id="PTHR30349:SF64">
    <property type="entry name" value="PROPHAGE INTEGRASE INTD-RELATED"/>
    <property type="match status" value="1"/>
</dbReference>
<dbReference type="InterPro" id="IPR002104">
    <property type="entry name" value="Integrase_catalytic"/>
</dbReference>
<evidence type="ECO:0000256" key="3">
    <source>
        <dbReference type="ARBA" id="ARBA00023172"/>
    </source>
</evidence>
<dbReference type="PANTHER" id="PTHR30349">
    <property type="entry name" value="PHAGE INTEGRASE-RELATED"/>
    <property type="match status" value="1"/>
</dbReference>
<sequence>MKDITYSVRIYKTEVRRNKSGKATSYRVLWQLAGTPWKRPFKREAQADAYRSALVTAARNGEPFSLTTGEPLSWNRPDREEMSWYAFACKFADMKWKAASAKYRQDIARALTAATPALIDGKRGKPADRELRTAMRRWAFNTKQRDDAPDDMAAVLRWLEANTRPVSALADTETVRAVLDTATSRIDGKRAAASTAQRNKTILQTALDYAVELKLLERNPIRNLKWKVPKTTHEVDRRSVVNHTQARALLAAVGKQPRSGPRLVAFFAVMYYAGLRPEEAANLRDHNVTLPALVKNEETGELQAPENDWGEIHFAVAAPFAGREWTDDGALREQRGLKHRPDGHTRVVPCPPPLTEILRTHLDERGTGPDGRLFWGEQGGDLPPITYRRAWNKARRAVFTDQEYASPLARRVYDLRHACVSTWLNAGVPATQVAEWAGHSVEVLLRIYAKCIVGQDEAARRRISQALED</sequence>